<dbReference type="Pfam" id="PF00990">
    <property type="entry name" value="GGDEF"/>
    <property type="match status" value="1"/>
</dbReference>
<organism evidence="2">
    <name type="scientific">candidate division WOR-3 bacterium</name>
    <dbReference type="NCBI Taxonomy" id="2052148"/>
    <lineage>
        <taxon>Bacteria</taxon>
        <taxon>Bacteria division WOR-3</taxon>
    </lineage>
</organism>
<gene>
    <name evidence="2" type="ORF">ENV67_03000</name>
</gene>
<dbReference type="SMART" id="SM00267">
    <property type="entry name" value="GGDEF"/>
    <property type="match status" value="1"/>
</dbReference>
<evidence type="ECO:0000259" key="1">
    <source>
        <dbReference type="PROSITE" id="PS50887"/>
    </source>
</evidence>
<dbReference type="SUPFAM" id="SSF55781">
    <property type="entry name" value="GAF domain-like"/>
    <property type="match status" value="2"/>
</dbReference>
<dbReference type="SMART" id="SM00065">
    <property type="entry name" value="GAF"/>
    <property type="match status" value="1"/>
</dbReference>
<dbReference type="NCBIfam" id="TIGR00254">
    <property type="entry name" value="GGDEF"/>
    <property type="match status" value="1"/>
</dbReference>
<dbReference type="PANTHER" id="PTHR45138">
    <property type="entry name" value="REGULATORY COMPONENTS OF SENSORY TRANSDUCTION SYSTEM"/>
    <property type="match status" value="1"/>
</dbReference>
<dbReference type="InterPro" id="IPR003018">
    <property type="entry name" value="GAF"/>
</dbReference>
<dbReference type="Gene3D" id="3.30.70.270">
    <property type="match status" value="1"/>
</dbReference>
<comment type="caution">
    <text evidence="2">The sequence shown here is derived from an EMBL/GenBank/DDBJ whole genome shotgun (WGS) entry which is preliminary data.</text>
</comment>
<dbReference type="GO" id="GO:1902201">
    <property type="term" value="P:negative regulation of bacterial-type flagellum-dependent cell motility"/>
    <property type="evidence" value="ECO:0007669"/>
    <property type="project" value="TreeGrafter"/>
</dbReference>
<evidence type="ECO:0000313" key="2">
    <source>
        <dbReference type="EMBL" id="HGW91493.1"/>
    </source>
</evidence>
<dbReference type="AlphaFoldDB" id="A0A7C4U6T0"/>
<proteinExistence type="predicted"/>
<dbReference type="InterPro" id="IPR000160">
    <property type="entry name" value="GGDEF_dom"/>
</dbReference>
<dbReference type="CDD" id="cd01949">
    <property type="entry name" value="GGDEF"/>
    <property type="match status" value="1"/>
</dbReference>
<dbReference type="GO" id="GO:0043709">
    <property type="term" value="P:cell adhesion involved in single-species biofilm formation"/>
    <property type="evidence" value="ECO:0007669"/>
    <property type="project" value="TreeGrafter"/>
</dbReference>
<dbReference type="GO" id="GO:0005886">
    <property type="term" value="C:plasma membrane"/>
    <property type="evidence" value="ECO:0007669"/>
    <property type="project" value="TreeGrafter"/>
</dbReference>
<dbReference type="SUPFAM" id="SSF55073">
    <property type="entry name" value="Nucleotide cyclase"/>
    <property type="match status" value="1"/>
</dbReference>
<reference evidence="2" key="1">
    <citation type="journal article" date="2020" name="mSystems">
        <title>Genome- and Community-Level Interaction Insights into Carbon Utilization and Element Cycling Functions of Hydrothermarchaeota in Hydrothermal Sediment.</title>
        <authorList>
            <person name="Zhou Z."/>
            <person name="Liu Y."/>
            <person name="Xu W."/>
            <person name="Pan J."/>
            <person name="Luo Z.H."/>
            <person name="Li M."/>
        </authorList>
    </citation>
    <scope>NUCLEOTIDE SEQUENCE [LARGE SCALE GENOMIC DNA]</scope>
    <source>
        <strain evidence="2">SpSt-780</strain>
    </source>
</reference>
<dbReference type="FunFam" id="3.30.70.270:FF:000001">
    <property type="entry name" value="Diguanylate cyclase domain protein"/>
    <property type="match status" value="1"/>
</dbReference>
<protein>
    <submittedName>
        <fullName evidence="2">GGDEF domain-containing protein</fullName>
    </submittedName>
</protein>
<dbReference type="InterPro" id="IPR050469">
    <property type="entry name" value="Diguanylate_Cyclase"/>
</dbReference>
<dbReference type="InterPro" id="IPR043128">
    <property type="entry name" value="Rev_trsase/Diguanyl_cyclase"/>
</dbReference>
<dbReference type="Gene3D" id="3.30.450.40">
    <property type="match status" value="2"/>
</dbReference>
<name>A0A7C4U6T0_UNCW3</name>
<dbReference type="InterPro" id="IPR029787">
    <property type="entry name" value="Nucleotide_cyclase"/>
</dbReference>
<accession>A0A7C4U6T0</accession>
<dbReference type="InterPro" id="IPR029016">
    <property type="entry name" value="GAF-like_dom_sf"/>
</dbReference>
<dbReference type="Pfam" id="PF13185">
    <property type="entry name" value="GAF_2"/>
    <property type="match status" value="1"/>
</dbReference>
<sequence>MQKDDILRNIGNHLSSIYLLKDQYEIMKEILIMLSKITDCDYLSIFLLKNNPRKDLYEFFPLENRFQVRKSDINLHSEIITEVLTKKTHLLLKEKDKIKLKEGAGNASEILIIPGSLLQDVQGLIFVEKGLFSQEEISILSSLSSIIAFIILNSRHYKNLSDLVTQLRISYEISSSLIQEMNPDRLIERIFKEIRTHFGYDIIGVFILKDDGTLSLEYTVEENSIFKGFKLGLGEGIIGYVARTGESYYAPDVRKDKYYIEGVKGILSEFAIPLKIKDKVIGVLDINSRKEDDFPDSTRKLLSSLAALITISFENARLFEETKRLSKIDMLTGVLNRRTIEIEIERWIKRAKEEKKGLTIFFLDLDHFKEFNDRFGHQKGDEALKIFSDNLKKTIKEGVCGRYGGDEFICLFYDTEKEEILRIGNELIKRIEKNKKLKGITLSIGISSFPEDGKTMDELIRVADKRCYDAKRFGGNRLRE</sequence>
<feature type="domain" description="GGDEF" evidence="1">
    <location>
        <begin position="356"/>
        <end position="480"/>
    </location>
</feature>
<dbReference type="PROSITE" id="PS50887">
    <property type="entry name" value="GGDEF"/>
    <property type="match status" value="1"/>
</dbReference>
<dbReference type="GO" id="GO:0052621">
    <property type="term" value="F:diguanylate cyclase activity"/>
    <property type="evidence" value="ECO:0007669"/>
    <property type="project" value="TreeGrafter"/>
</dbReference>
<dbReference type="EMBL" id="DTHG01000037">
    <property type="protein sequence ID" value="HGW91493.1"/>
    <property type="molecule type" value="Genomic_DNA"/>
</dbReference>
<dbReference type="PANTHER" id="PTHR45138:SF9">
    <property type="entry name" value="DIGUANYLATE CYCLASE DGCM-RELATED"/>
    <property type="match status" value="1"/>
</dbReference>